<protein>
    <submittedName>
        <fullName evidence="3">P23 chaperone protein wos2</fullName>
    </submittedName>
</protein>
<comment type="caution">
    <text evidence="3">The sequence shown here is derived from an EMBL/GenBank/DDBJ whole genome shotgun (WGS) entry which is preliminary data.</text>
</comment>
<accession>A0A9W8DLM2</accession>
<dbReference type="PANTHER" id="PTHR22932:SF1">
    <property type="entry name" value="CO-CHAPERONE PROTEIN DAF-41"/>
    <property type="match status" value="1"/>
</dbReference>
<dbReference type="InterPro" id="IPR007052">
    <property type="entry name" value="CS_dom"/>
</dbReference>
<evidence type="ECO:0000313" key="3">
    <source>
        <dbReference type="EMBL" id="KAJ1913572.1"/>
    </source>
</evidence>
<keyword evidence="4" id="KW-1185">Reference proteome</keyword>
<dbReference type="GO" id="GO:0006457">
    <property type="term" value="P:protein folding"/>
    <property type="evidence" value="ECO:0007669"/>
    <property type="project" value="TreeGrafter"/>
</dbReference>
<gene>
    <name evidence="3" type="primary">wos2</name>
    <name evidence="3" type="ORF">H4219_005151</name>
</gene>
<dbReference type="GO" id="GO:0051131">
    <property type="term" value="P:chaperone-mediated protein complex assembly"/>
    <property type="evidence" value="ECO:0007669"/>
    <property type="project" value="TreeGrafter"/>
</dbReference>
<dbReference type="GO" id="GO:0051879">
    <property type="term" value="F:Hsp90 protein binding"/>
    <property type="evidence" value="ECO:0007669"/>
    <property type="project" value="InterPro"/>
</dbReference>
<comment type="similarity">
    <text evidence="1">Belongs to the p23/wos2 family.</text>
</comment>
<reference evidence="3" key="1">
    <citation type="submission" date="2022-07" db="EMBL/GenBank/DDBJ databases">
        <title>Phylogenomic reconstructions and comparative analyses of Kickxellomycotina fungi.</title>
        <authorList>
            <person name="Reynolds N.K."/>
            <person name="Stajich J.E."/>
            <person name="Barry K."/>
            <person name="Grigoriev I.V."/>
            <person name="Crous P."/>
            <person name="Smith M.E."/>
        </authorList>
    </citation>
    <scope>NUCLEOTIDE SEQUENCE</scope>
    <source>
        <strain evidence="3">NBRC 100468</strain>
    </source>
</reference>
<dbReference type="InterPro" id="IPR008978">
    <property type="entry name" value="HSP20-like_chaperone"/>
</dbReference>
<dbReference type="PANTHER" id="PTHR22932">
    <property type="entry name" value="TELOMERASE-BINDING PROTEIN P23 HSP90 CO-CHAPERONE"/>
    <property type="match status" value="1"/>
</dbReference>
<dbReference type="InterPro" id="IPR045250">
    <property type="entry name" value="p23-like"/>
</dbReference>
<dbReference type="GO" id="GO:0005829">
    <property type="term" value="C:cytosol"/>
    <property type="evidence" value="ECO:0007669"/>
    <property type="project" value="TreeGrafter"/>
</dbReference>
<dbReference type="SUPFAM" id="SSF49764">
    <property type="entry name" value="HSP20-like chaperones"/>
    <property type="match status" value="1"/>
</dbReference>
<dbReference type="Proteomes" id="UP001150538">
    <property type="component" value="Unassembled WGS sequence"/>
</dbReference>
<sequence length="144" mass="16167">MASTAADSNSPVHPEILWAERDDIIYFTVNQPDIHRVEVDVQPTTIKVVATSHGVNYECTLELFKKLEPGRFVDGETKSGDIKNVSQLDTGLTLELIKAEDSKGYWNRLGKEGLKYHFVRTDFSRWVDEDDGSSDDGGAMNMPF</sequence>
<dbReference type="GO" id="GO:0005634">
    <property type="term" value="C:nucleus"/>
    <property type="evidence" value="ECO:0007669"/>
    <property type="project" value="TreeGrafter"/>
</dbReference>
<dbReference type="Gene3D" id="2.60.40.790">
    <property type="match status" value="1"/>
</dbReference>
<dbReference type="CDD" id="cd06465">
    <property type="entry name" value="p23_hB-ind1_like"/>
    <property type="match status" value="1"/>
</dbReference>
<evidence type="ECO:0000259" key="2">
    <source>
        <dbReference type="PROSITE" id="PS51203"/>
    </source>
</evidence>
<organism evidence="3 4">
    <name type="scientific">Mycoemilia scoparia</name>
    <dbReference type="NCBI Taxonomy" id="417184"/>
    <lineage>
        <taxon>Eukaryota</taxon>
        <taxon>Fungi</taxon>
        <taxon>Fungi incertae sedis</taxon>
        <taxon>Zoopagomycota</taxon>
        <taxon>Kickxellomycotina</taxon>
        <taxon>Kickxellomycetes</taxon>
        <taxon>Kickxellales</taxon>
        <taxon>Kickxellaceae</taxon>
        <taxon>Mycoemilia</taxon>
    </lineage>
</organism>
<dbReference type="EMBL" id="JANBPU010000253">
    <property type="protein sequence ID" value="KAJ1913572.1"/>
    <property type="molecule type" value="Genomic_DNA"/>
</dbReference>
<evidence type="ECO:0000313" key="4">
    <source>
        <dbReference type="Proteomes" id="UP001150538"/>
    </source>
</evidence>
<name>A0A9W8DLM2_9FUNG</name>
<feature type="domain" description="CS" evidence="2">
    <location>
        <begin position="11"/>
        <end position="110"/>
    </location>
</feature>
<evidence type="ECO:0000256" key="1">
    <source>
        <dbReference type="ARBA" id="ARBA00025733"/>
    </source>
</evidence>
<proteinExistence type="inferred from homology"/>
<dbReference type="AlphaFoldDB" id="A0A9W8DLM2"/>
<dbReference type="OrthoDB" id="1564555at2759"/>
<dbReference type="GO" id="GO:0051087">
    <property type="term" value="F:protein-folding chaperone binding"/>
    <property type="evidence" value="ECO:0007669"/>
    <property type="project" value="TreeGrafter"/>
</dbReference>
<dbReference type="PROSITE" id="PS51203">
    <property type="entry name" value="CS"/>
    <property type="match status" value="1"/>
</dbReference>